<dbReference type="AlphaFoldDB" id="Q7EZW1"/>
<reference evidence="1" key="2">
    <citation type="submission" date="2001-12" db="EMBL/GenBank/DDBJ databases">
        <title>Oryza sativa nipponbare(GA3) genomic DNA, chromosome 8, PAC clone:P0410E11.</title>
        <authorList>
            <person name="Sasaki T."/>
            <person name="Matsumoto T."/>
            <person name="Yamamoto K."/>
        </authorList>
    </citation>
    <scope>NUCLEOTIDE SEQUENCE</scope>
</reference>
<evidence type="ECO:0000313" key="2">
    <source>
        <dbReference type="EMBL" id="BAD03151.1"/>
    </source>
</evidence>
<accession>Q7EZW1</accession>
<proteinExistence type="predicted"/>
<evidence type="ECO:0000313" key="1">
    <source>
        <dbReference type="EMBL" id="BAD01702.1"/>
    </source>
</evidence>
<gene>
    <name evidence="1" type="primary">P0410E11.133</name>
    <name evidence="2" type="ORF">P0404D10.2</name>
</gene>
<protein>
    <submittedName>
        <fullName evidence="1">Uncharacterized protein</fullName>
    </submittedName>
</protein>
<sequence length="164" mass="18483">MCLVARFLWVGLEPSHFYTGVWLKDCVDWVGSKKKYYDYMRVGFAQGKCGGPIHLTSSRSHETHARVTLSLFSLYRVFPLHSDSETYPDRERAAAATRAQEGAGAGVVPRACFLPYLLSPTPFPISILLSPIRCRAYSWLSCCTSSFQSHARNSRLSRQDNVQD</sequence>
<reference evidence="2" key="1">
    <citation type="submission" date="2001-12" db="EMBL/GenBank/DDBJ databases">
        <title>Oryza sativa nipponbare(GA3) genomic DNA, chromosome 8, PAC clone:P0404D10.</title>
        <authorList>
            <person name="Sasaki T."/>
            <person name="Matsumoto T."/>
            <person name="Yamamoto K."/>
        </authorList>
    </citation>
    <scope>NUCLEOTIDE SEQUENCE</scope>
</reference>
<name>Q7EZW1_ORYSJ</name>
<dbReference type="EMBL" id="AP004459">
    <property type="protein sequence ID" value="BAD01702.1"/>
    <property type="molecule type" value="Genomic_DNA"/>
</dbReference>
<reference evidence="3" key="3">
    <citation type="journal article" date="2005" name="Nature">
        <title>The map-based sequence of the rice genome.</title>
        <authorList>
            <consortium name="International rice genome sequencing project (IRGSP)"/>
            <person name="Matsumoto T."/>
            <person name="Wu J."/>
            <person name="Kanamori H."/>
            <person name="Katayose Y."/>
            <person name="Fujisawa M."/>
            <person name="Namiki N."/>
            <person name="Mizuno H."/>
            <person name="Yamamoto K."/>
            <person name="Antonio B.A."/>
            <person name="Baba T."/>
            <person name="Sakata K."/>
            <person name="Nagamura Y."/>
            <person name="Aoki H."/>
            <person name="Arikawa K."/>
            <person name="Arita K."/>
            <person name="Bito T."/>
            <person name="Chiden Y."/>
            <person name="Fujitsuka N."/>
            <person name="Fukunaka R."/>
            <person name="Hamada M."/>
            <person name="Harada C."/>
            <person name="Hayashi A."/>
            <person name="Hijishita S."/>
            <person name="Honda M."/>
            <person name="Hosokawa S."/>
            <person name="Ichikawa Y."/>
            <person name="Idonuma A."/>
            <person name="Iijima M."/>
            <person name="Ikeda M."/>
            <person name="Ikeno M."/>
            <person name="Ito K."/>
            <person name="Ito S."/>
            <person name="Ito T."/>
            <person name="Ito Y."/>
            <person name="Ito Y."/>
            <person name="Iwabuchi A."/>
            <person name="Kamiya K."/>
            <person name="Karasawa W."/>
            <person name="Kurita K."/>
            <person name="Katagiri S."/>
            <person name="Kikuta A."/>
            <person name="Kobayashi H."/>
            <person name="Kobayashi N."/>
            <person name="Machita K."/>
            <person name="Maehara T."/>
            <person name="Masukawa M."/>
            <person name="Mizubayashi T."/>
            <person name="Mukai Y."/>
            <person name="Nagasaki H."/>
            <person name="Nagata Y."/>
            <person name="Naito S."/>
            <person name="Nakashima M."/>
            <person name="Nakama Y."/>
            <person name="Nakamichi Y."/>
            <person name="Nakamura M."/>
            <person name="Meguro A."/>
            <person name="Negishi M."/>
            <person name="Ohta I."/>
            <person name="Ohta T."/>
            <person name="Okamoto M."/>
            <person name="Ono N."/>
            <person name="Saji S."/>
            <person name="Sakaguchi M."/>
            <person name="Sakai K."/>
            <person name="Shibata M."/>
            <person name="Shimokawa T."/>
            <person name="Song J."/>
            <person name="Takazaki Y."/>
            <person name="Terasawa K."/>
            <person name="Tsugane M."/>
            <person name="Tsuji K."/>
            <person name="Ueda S."/>
            <person name="Waki K."/>
            <person name="Yamagata H."/>
            <person name="Yamamoto M."/>
            <person name="Yamamoto S."/>
            <person name="Yamane H."/>
            <person name="Yoshiki S."/>
            <person name="Yoshihara R."/>
            <person name="Yukawa K."/>
            <person name="Zhong H."/>
            <person name="Yano M."/>
            <person name="Yuan Q."/>
            <person name="Ouyang S."/>
            <person name="Liu J."/>
            <person name="Jones K.M."/>
            <person name="Gansberger K."/>
            <person name="Moffat K."/>
            <person name="Hill J."/>
            <person name="Bera J."/>
            <person name="Fadrosh D."/>
            <person name="Jin S."/>
            <person name="Johri S."/>
            <person name="Kim M."/>
            <person name="Overton L."/>
            <person name="Reardon M."/>
            <person name="Tsitrin T."/>
            <person name="Vuong H."/>
            <person name="Weaver B."/>
            <person name="Ciecko A."/>
            <person name="Tallon L."/>
            <person name="Jackson J."/>
            <person name="Pai G."/>
            <person name="Aken S.V."/>
            <person name="Utterback T."/>
            <person name="Reidmuller S."/>
            <person name="Feldblyum T."/>
            <person name="Hsiao J."/>
            <person name="Zismann V."/>
            <person name="Iobst S."/>
            <person name="de Vazeille A.R."/>
            <person name="Buell C.R."/>
            <person name="Ying K."/>
            <person name="Li Y."/>
            <person name="Lu T."/>
            <person name="Huang Y."/>
            <person name="Zhao Q."/>
            <person name="Feng Q."/>
            <person name="Zhang L."/>
            <person name="Zhu J."/>
            <person name="Weng Q."/>
            <person name="Mu J."/>
            <person name="Lu Y."/>
            <person name="Fan D."/>
            <person name="Liu Y."/>
            <person name="Guan J."/>
            <person name="Zhang Y."/>
            <person name="Yu S."/>
            <person name="Liu X."/>
            <person name="Zhang Y."/>
            <person name="Hong G."/>
            <person name="Han B."/>
            <person name="Choisne N."/>
            <person name="Demange N."/>
            <person name="Orjeda G."/>
            <person name="Samain S."/>
            <person name="Cattolico L."/>
            <person name="Pelletier E."/>
            <person name="Couloux A."/>
            <person name="Segurens B."/>
            <person name="Wincker P."/>
            <person name="D'Hont A."/>
            <person name="Scarpelli C."/>
            <person name="Weissenbach J."/>
            <person name="Salanoubat M."/>
            <person name="Quetier F."/>
            <person name="Yu Y."/>
            <person name="Kim H.R."/>
            <person name="Rambo T."/>
            <person name="Currie J."/>
            <person name="Collura K."/>
            <person name="Luo M."/>
            <person name="Yang T."/>
            <person name="Ammiraju J.S.S."/>
            <person name="Engler F."/>
            <person name="Soderlund C."/>
            <person name="Wing R.A."/>
            <person name="Palmer L.E."/>
            <person name="de la Bastide M."/>
            <person name="Spiegel L."/>
            <person name="Nascimento L."/>
            <person name="Zutavern T."/>
            <person name="O'Shaughnessy A."/>
            <person name="Dike S."/>
            <person name="Dedhia N."/>
            <person name="Preston R."/>
            <person name="Balija V."/>
            <person name="McCombie W.R."/>
            <person name="Chow T."/>
            <person name="Chen H."/>
            <person name="Chung M."/>
            <person name="Chen C."/>
            <person name="Shaw J."/>
            <person name="Wu H."/>
            <person name="Hsiao K."/>
            <person name="Chao Y."/>
            <person name="Chu M."/>
            <person name="Cheng C."/>
            <person name="Hour A."/>
            <person name="Lee P."/>
            <person name="Lin S."/>
            <person name="Lin Y."/>
            <person name="Liou J."/>
            <person name="Liu S."/>
            <person name="Hsing Y."/>
            <person name="Raghuvanshi S."/>
            <person name="Mohanty A."/>
            <person name="Bharti A.K."/>
            <person name="Gaur A."/>
            <person name="Gupta V."/>
            <person name="Kumar D."/>
            <person name="Ravi V."/>
            <person name="Vij S."/>
            <person name="Kapur A."/>
            <person name="Khurana P."/>
            <person name="Khurana P."/>
            <person name="Khurana J.P."/>
            <person name="Tyagi A.K."/>
            <person name="Gaikwad K."/>
            <person name="Singh A."/>
            <person name="Dalal V."/>
            <person name="Srivastava S."/>
            <person name="Dixit A."/>
            <person name="Pal A.K."/>
            <person name="Ghazi I.A."/>
            <person name="Yadav M."/>
            <person name="Pandit A."/>
            <person name="Bhargava A."/>
            <person name="Sureshbabu K."/>
            <person name="Batra K."/>
            <person name="Sharma T.R."/>
            <person name="Mohapatra T."/>
            <person name="Singh N.K."/>
            <person name="Messing J."/>
            <person name="Nelson A.B."/>
            <person name="Fuks G."/>
            <person name="Kavchok S."/>
            <person name="Keizer G."/>
            <person name="Linton E."/>
            <person name="Llaca V."/>
            <person name="Song R."/>
            <person name="Tanyolac B."/>
            <person name="Young S."/>
            <person name="Ho-Il K."/>
            <person name="Hahn J.H."/>
            <person name="Sangsakoo G."/>
            <person name="Vanavichit A."/>
            <person name="de Mattos Luiz.A.T."/>
            <person name="Zimmer P.D."/>
            <person name="Malone G."/>
            <person name="Dellagostin O."/>
            <person name="de Oliveira A.C."/>
            <person name="Bevan M."/>
            <person name="Bancroft I."/>
            <person name="Minx P."/>
            <person name="Cordum H."/>
            <person name="Wilson R."/>
            <person name="Cheng Z."/>
            <person name="Jin W."/>
            <person name="Jiang J."/>
            <person name="Leong S.A."/>
            <person name="Iwama H."/>
            <person name="Gojobori T."/>
            <person name="Itoh T."/>
            <person name="Niimura Y."/>
            <person name="Fujii Y."/>
            <person name="Habara T."/>
            <person name="Sakai H."/>
            <person name="Sato Y."/>
            <person name="Wilson G."/>
            <person name="Kumar K."/>
            <person name="McCouch S."/>
            <person name="Juretic N."/>
            <person name="Hoen D."/>
            <person name="Wright S."/>
            <person name="Bruskiewich R."/>
            <person name="Bureau T."/>
            <person name="Miyao A."/>
            <person name="Hirochika H."/>
            <person name="Nishikawa T."/>
            <person name="Kadowaki K."/>
            <person name="Sugiura M."/>
            <person name="Burr B."/>
            <person name="Sasaki T."/>
        </authorList>
    </citation>
    <scope>NUCLEOTIDE SEQUENCE [LARGE SCALE GENOMIC DNA]</scope>
    <source>
        <strain evidence="3">cv. Nipponbare</strain>
    </source>
</reference>
<organism evidence="1 3">
    <name type="scientific">Oryza sativa subsp. japonica</name>
    <name type="common">Rice</name>
    <dbReference type="NCBI Taxonomy" id="39947"/>
    <lineage>
        <taxon>Eukaryota</taxon>
        <taxon>Viridiplantae</taxon>
        <taxon>Streptophyta</taxon>
        <taxon>Embryophyta</taxon>
        <taxon>Tracheophyta</taxon>
        <taxon>Spermatophyta</taxon>
        <taxon>Magnoliopsida</taxon>
        <taxon>Liliopsida</taxon>
        <taxon>Poales</taxon>
        <taxon>Poaceae</taxon>
        <taxon>BOP clade</taxon>
        <taxon>Oryzoideae</taxon>
        <taxon>Oryzeae</taxon>
        <taxon>Oryzinae</taxon>
        <taxon>Oryza</taxon>
        <taxon>Oryza sativa</taxon>
    </lineage>
</organism>
<evidence type="ECO:0000313" key="3">
    <source>
        <dbReference type="Proteomes" id="UP000000763"/>
    </source>
</evidence>
<dbReference type="Proteomes" id="UP000000763">
    <property type="component" value="Chromosome 8"/>
</dbReference>
<dbReference type="EMBL" id="AP004396">
    <property type="protein sequence ID" value="BAD03151.1"/>
    <property type="molecule type" value="Genomic_DNA"/>
</dbReference>
<reference evidence="3" key="4">
    <citation type="journal article" date="2008" name="Nucleic Acids Res.">
        <title>The rice annotation project database (RAP-DB): 2008 update.</title>
        <authorList>
            <consortium name="The rice annotation project (RAP)"/>
        </authorList>
    </citation>
    <scope>GENOME REANNOTATION</scope>
    <source>
        <strain evidence="3">cv. Nipponbare</strain>
    </source>
</reference>